<feature type="repeat" description="TPR" evidence="1">
    <location>
        <begin position="151"/>
        <end position="184"/>
    </location>
</feature>
<dbReference type="Pfam" id="PF13181">
    <property type="entry name" value="TPR_8"/>
    <property type="match status" value="1"/>
</dbReference>
<comment type="caution">
    <text evidence="3">The sequence shown here is derived from an EMBL/GenBank/DDBJ whole genome shotgun (WGS) entry which is preliminary data.</text>
</comment>
<evidence type="ECO:0000313" key="4">
    <source>
        <dbReference type="Proteomes" id="UP001159428"/>
    </source>
</evidence>
<sequence>SNTLGQYDKTKEYLQKALVITTEIGDRRGEASCYGNLGTVFQSLGQYDNARDYLEKALVIRTEIGDREGEATDYGNLGTVFHSLGQYDNARDYLEKALVIRTEIGDREGEATDYGNLGTVFQSLGQYDKAKEYLQKALVITTEIGDRRGEASCYGNLGTVFQSLGQYDNARDYLEKALVIRTEIGDREGEATDYGNLGTVFHSLGQYDKAKEYFQKMLAIKSKIGDRRGEASCYGNLGTVFQSLGQYDKAKEYLQKALVITTEIGDRRGEASCHGNLGTVLQSLGQYDMAKEHLHKELVIRTEIGDKEGETADLANLGVVSRTVGDYEASEVCLEKALSISRDIGDRRKELQILQEHAILYLFQNKLKDSLLCLYLCIEKYEELRSFLGANDQFRTSFLDDSGTFTHKLLCKLLCATANSRDALHALYVEELVRARGLSDLMAEKYSVETHISANPQSWFGIEDISRKEDNCACLYVSYFQNDLHLWTLKTSGVLHFKTISVEENLVQAGLPKDLPLSKFLADCLQPLSPEQKSSARLRLVEEHEDENEGVISSLSLCYKMFIAPVYDFLEEPEVIIVPDRCLYKVPFAALREKEGAEYLSETHKIRVIPSLRTLKIIQDSPEDYHSNTGALIIGNPKVDWLLPLPGARKEAEMVGRLVGVPPLVDEKATKQAVLERISSVSLIHFAAHCNAERGEIALSPIPAPIGRNAILPQEAYMLTMADVSRVKIRAKLVVLSCSHSGSGQMRAEEVIGIARAFLGSGVRSVLVALWTISDSATEQLMSRFYKHLFEGESAGESLHQAMKWMRKNGFTKVSEWASFTLIGDDVRLEFGKQR</sequence>
<dbReference type="PANTHER" id="PTHR10098">
    <property type="entry name" value="RAPSYN-RELATED"/>
    <property type="match status" value="1"/>
</dbReference>
<dbReference type="Proteomes" id="UP001159428">
    <property type="component" value="Unassembled WGS sequence"/>
</dbReference>
<dbReference type="EMBL" id="CALNXJ010000011">
    <property type="protein sequence ID" value="CAH3108383.1"/>
    <property type="molecule type" value="Genomic_DNA"/>
</dbReference>
<feature type="non-terminal residue" evidence="3">
    <location>
        <position position="1"/>
    </location>
</feature>
<accession>A0AAU9WDU7</accession>
<dbReference type="SUPFAM" id="SSF48452">
    <property type="entry name" value="TPR-like"/>
    <property type="match status" value="2"/>
</dbReference>
<dbReference type="PANTHER" id="PTHR10098:SF108">
    <property type="entry name" value="TETRATRICOPEPTIDE REPEAT PROTEIN 28"/>
    <property type="match status" value="1"/>
</dbReference>
<dbReference type="PROSITE" id="PS50293">
    <property type="entry name" value="TPR_REGION"/>
    <property type="match status" value="1"/>
</dbReference>
<organism evidence="3 4">
    <name type="scientific">Pocillopora meandrina</name>
    <dbReference type="NCBI Taxonomy" id="46732"/>
    <lineage>
        <taxon>Eukaryota</taxon>
        <taxon>Metazoa</taxon>
        <taxon>Cnidaria</taxon>
        <taxon>Anthozoa</taxon>
        <taxon>Hexacorallia</taxon>
        <taxon>Scleractinia</taxon>
        <taxon>Astrocoeniina</taxon>
        <taxon>Pocilloporidae</taxon>
        <taxon>Pocillopora</taxon>
    </lineage>
</organism>
<dbReference type="InterPro" id="IPR019734">
    <property type="entry name" value="TPR_rpt"/>
</dbReference>
<dbReference type="InterPro" id="IPR011990">
    <property type="entry name" value="TPR-like_helical_dom_sf"/>
</dbReference>
<feature type="domain" description="CHAT" evidence="2">
    <location>
        <begin position="559"/>
        <end position="825"/>
    </location>
</feature>
<dbReference type="Gene3D" id="1.25.40.10">
    <property type="entry name" value="Tetratricopeptide repeat domain"/>
    <property type="match status" value="3"/>
</dbReference>
<feature type="repeat" description="TPR" evidence="1">
    <location>
        <begin position="31"/>
        <end position="64"/>
    </location>
</feature>
<evidence type="ECO:0000259" key="2">
    <source>
        <dbReference type="Pfam" id="PF12770"/>
    </source>
</evidence>
<protein>
    <recommendedName>
        <fullName evidence="2">CHAT domain-containing protein</fullName>
    </recommendedName>
</protein>
<dbReference type="PROSITE" id="PS50005">
    <property type="entry name" value="TPR"/>
    <property type="match status" value="6"/>
</dbReference>
<feature type="repeat" description="TPR" evidence="1">
    <location>
        <begin position="71"/>
        <end position="104"/>
    </location>
</feature>
<proteinExistence type="predicted"/>
<dbReference type="InterPro" id="IPR024983">
    <property type="entry name" value="CHAT_dom"/>
</dbReference>
<evidence type="ECO:0000256" key="1">
    <source>
        <dbReference type="PROSITE-ProRule" id="PRU00339"/>
    </source>
</evidence>
<gene>
    <name evidence="3" type="ORF">PMEA_00002523</name>
</gene>
<dbReference type="AlphaFoldDB" id="A0AAU9WDU7"/>
<dbReference type="SMART" id="SM00028">
    <property type="entry name" value="TPR"/>
    <property type="match status" value="8"/>
</dbReference>
<feature type="repeat" description="TPR" evidence="1">
    <location>
        <begin position="231"/>
        <end position="264"/>
    </location>
</feature>
<name>A0AAU9WDU7_9CNID</name>
<feature type="repeat" description="TPR" evidence="1">
    <location>
        <begin position="111"/>
        <end position="144"/>
    </location>
</feature>
<feature type="repeat" description="TPR" evidence="1">
    <location>
        <begin position="191"/>
        <end position="224"/>
    </location>
</feature>
<keyword evidence="4" id="KW-1185">Reference proteome</keyword>
<dbReference type="Pfam" id="PF13424">
    <property type="entry name" value="TPR_12"/>
    <property type="match status" value="4"/>
</dbReference>
<reference evidence="3 4" key="1">
    <citation type="submission" date="2022-05" db="EMBL/GenBank/DDBJ databases">
        <authorList>
            <consortium name="Genoscope - CEA"/>
            <person name="William W."/>
        </authorList>
    </citation>
    <scope>NUCLEOTIDE SEQUENCE [LARGE SCALE GENOMIC DNA]</scope>
</reference>
<keyword evidence="1" id="KW-0802">TPR repeat</keyword>
<evidence type="ECO:0000313" key="3">
    <source>
        <dbReference type="EMBL" id="CAH3108383.1"/>
    </source>
</evidence>
<dbReference type="Pfam" id="PF12770">
    <property type="entry name" value="CHAT"/>
    <property type="match status" value="1"/>
</dbReference>